<organism evidence="4 5">
    <name type="scientific">Durusdinium trenchii</name>
    <dbReference type="NCBI Taxonomy" id="1381693"/>
    <lineage>
        <taxon>Eukaryota</taxon>
        <taxon>Sar</taxon>
        <taxon>Alveolata</taxon>
        <taxon>Dinophyceae</taxon>
        <taxon>Suessiales</taxon>
        <taxon>Symbiodiniaceae</taxon>
        <taxon>Durusdinium</taxon>
    </lineage>
</organism>
<keyword evidence="2" id="KW-0865">Zymogen</keyword>
<name>A0ABP0S065_9DINO</name>
<dbReference type="InterPro" id="IPR039417">
    <property type="entry name" value="Peptidase_C1A_papain-like"/>
</dbReference>
<evidence type="ECO:0000313" key="4">
    <source>
        <dbReference type="EMBL" id="CAK9105735.1"/>
    </source>
</evidence>
<dbReference type="InterPro" id="IPR000169">
    <property type="entry name" value="Pept_cys_AS"/>
</dbReference>
<protein>
    <recommendedName>
        <fullName evidence="3">Peptidase C1A papain C-terminal domain-containing protein</fullName>
    </recommendedName>
</protein>
<dbReference type="PRINTS" id="PR00705">
    <property type="entry name" value="PAPAIN"/>
</dbReference>
<comment type="caution">
    <text evidence="4">The sequence shown here is derived from an EMBL/GenBank/DDBJ whole genome shotgun (WGS) entry which is preliminary data.</text>
</comment>
<evidence type="ECO:0000256" key="1">
    <source>
        <dbReference type="ARBA" id="ARBA00008455"/>
    </source>
</evidence>
<dbReference type="PANTHER" id="PTHR12411">
    <property type="entry name" value="CYSTEINE PROTEASE FAMILY C1-RELATED"/>
    <property type="match status" value="1"/>
</dbReference>
<sequence>MCLWAHPVIRSLSRLQTESALDRSNPGVMALSLLVALLTTWPTAIAIRVDRVDRVDLPQNYTAYLHDFGLSERRLQESDQLRSKREEAFWQRHARAMYQNSLPGARWWAAASHLFDALDDELKVMRGYKPVAPVAHVAKALNFLQITTDSADRSNTSAAWDIPQGLVLPEAMDWRPKVSTSNEVRSQGVCGDCWAISSLNALEMHLELGHRGEPSMVGRVGGDTLDELVTCTPNRHHCGGSGGCGGATSELAFQYVKEHGLSLKDWSQASKSSSGSLCSHAAGQRRLVSDGFVRLSPNVAYPLQYALSTQGPVVVSADASNWETYGGGIFDGCGRNAAVNHAVLAVGYGRSPQGKYWIIRNSWGREWGESGHMRLLRFEDEKVHCGMDYHPQEGVGCDGETTPVPVCGMCGILFDSAFPVNVRVA</sequence>
<reference evidence="4 5" key="1">
    <citation type="submission" date="2024-02" db="EMBL/GenBank/DDBJ databases">
        <authorList>
            <person name="Chen Y."/>
            <person name="Shah S."/>
            <person name="Dougan E. K."/>
            <person name="Thang M."/>
            <person name="Chan C."/>
        </authorList>
    </citation>
    <scope>NUCLEOTIDE SEQUENCE [LARGE SCALE GENOMIC DNA]</scope>
</reference>
<dbReference type="EMBL" id="CAXAMN010026794">
    <property type="protein sequence ID" value="CAK9105735.1"/>
    <property type="molecule type" value="Genomic_DNA"/>
</dbReference>
<dbReference type="SUPFAM" id="SSF54001">
    <property type="entry name" value="Cysteine proteinases"/>
    <property type="match status" value="1"/>
</dbReference>
<dbReference type="PROSITE" id="PS00139">
    <property type="entry name" value="THIOL_PROTEASE_CYS"/>
    <property type="match status" value="1"/>
</dbReference>
<dbReference type="Gene3D" id="3.90.70.10">
    <property type="entry name" value="Cysteine proteinases"/>
    <property type="match status" value="1"/>
</dbReference>
<dbReference type="SMART" id="SM00645">
    <property type="entry name" value="Pept_C1"/>
    <property type="match status" value="1"/>
</dbReference>
<dbReference type="InterPro" id="IPR025660">
    <property type="entry name" value="Pept_his_AS"/>
</dbReference>
<feature type="domain" description="Peptidase C1A papain C-terminal" evidence="3">
    <location>
        <begin position="168"/>
        <end position="395"/>
    </location>
</feature>
<gene>
    <name evidence="4" type="ORF">CCMP2556_LOCUS49467</name>
</gene>
<dbReference type="PROSITE" id="PS00639">
    <property type="entry name" value="THIOL_PROTEASE_HIS"/>
    <property type="match status" value="1"/>
</dbReference>
<proteinExistence type="inferred from homology"/>
<evidence type="ECO:0000256" key="2">
    <source>
        <dbReference type="ARBA" id="ARBA00023145"/>
    </source>
</evidence>
<accession>A0ABP0S065</accession>
<dbReference type="InterPro" id="IPR038765">
    <property type="entry name" value="Papain-like_cys_pep_sf"/>
</dbReference>
<dbReference type="Proteomes" id="UP001642484">
    <property type="component" value="Unassembled WGS sequence"/>
</dbReference>
<dbReference type="InterPro" id="IPR013128">
    <property type="entry name" value="Peptidase_C1A"/>
</dbReference>
<keyword evidence="5" id="KW-1185">Reference proteome</keyword>
<dbReference type="Pfam" id="PF00112">
    <property type="entry name" value="Peptidase_C1"/>
    <property type="match status" value="1"/>
</dbReference>
<dbReference type="CDD" id="cd02248">
    <property type="entry name" value="Peptidase_C1A"/>
    <property type="match status" value="1"/>
</dbReference>
<dbReference type="InterPro" id="IPR000668">
    <property type="entry name" value="Peptidase_C1A_C"/>
</dbReference>
<evidence type="ECO:0000259" key="3">
    <source>
        <dbReference type="SMART" id="SM00645"/>
    </source>
</evidence>
<comment type="similarity">
    <text evidence="1">Belongs to the peptidase C1 family.</text>
</comment>
<evidence type="ECO:0000313" key="5">
    <source>
        <dbReference type="Proteomes" id="UP001642484"/>
    </source>
</evidence>